<organism evidence="1 2">
    <name type="scientific">Clostridium perfringens</name>
    <dbReference type="NCBI Taxonomy" id="1502"/>
    <lineage>
        <taxon>Bacteria</taxon>
        <taxon>Bacillati</taxon>
        <taxon>Bacillota</taxon>
        <taxon>Clostridia</taxon>
        <taxon>Eubacteriales</taxon>
        <taxon>Clostridiaceae</taxon>
        <taxon>Clostridium</taxon>
    </lineage>
</organism>
<dbReference type="GO" id="GO:0005198">
    <property type="term" value="F:structural molecule activity"/>
    <property type="evidence" value="ECO:0007669"/>
    <property type="project" value="InterPro"/>
</dbReference>
<sequence>FNDKEYTYYEASQHQRYIERKIRSTKERLVAYDAAGLEKEFKNESIKLKQQEKYYKEFSIAANIPMEKDRLQKRKFSRSIAQKAVWANKKANK</sequence>
<comment type="caution">
    <text evidence="1">The sequence shown here is derived from an EMBL/GenBank/DDBJ whole genome shotgun (WGS) entry which is preliminary data.</text>
</comment>
<evidence type="ECO:0008006" key="3">
    <source>
        <dbReference type="Google" id="ProtNLM"/>
    </source>
</evidence>
<evidence type="ECO:0000313" key="2">
    <source>
        <dbReference type="Proteomes" id="UP000070646"/>
    </source>
</evidence>
<dbReference type="PATRIC" id="fig|1502.174.peg.944"/>
<dbReference type="RefSeq" id="WP_242862212.1">
    <property type="nucleotide sequence ID" value="NZ_KQ956190.1"/>
</dbReference>
<protein>
    <recommendedName>
        <fullName evidence="3">Relaxase</fullName>
    </recommendedName>
</protein>
<dbReference type="Pfam" id="PF06152">
    <property type="entry name" value="Phage_min_cap2"/>
    <property type="match status" value="1"/>
</dbReference>
<reference evidence="1 2" key="1">
    <citation type="submission" date="2016-01" db="EMBL/GenBank/DDBJ databases">
        <authorList>
            <person name="Oliw E.H."/>
        </authorList>
    </citation>
    <scope>NUCLEOTIDE SEQUENCE [LARGE SCALE GENOMIC DNA]</scope>
    <source>
        <strain evidence="1 2">MJR7757A</strain>
    </source>
</reference>
<name>A0A133NAH0_CLOPF</name>
<feature type="non-terminal residue" evidence="1">
    <location>
        <position position="1"/>
    </location>
</feature>
<dbReference type="EMBL" id="LRPU01000044">
    <property type="protein sequence ID" value="KXA13270.1"/>
    <property type="molecule type" value="Genomic_DNA"/>
</dbReference>
<accession>A0A133NAH0</accession>
<gene>
    <name evidence="1" type="ORF">HMPREF3222_00930</name>
</gene>
<dbReference type="Proteomes" id="UP000070646">
    <property type="component" value="Unassembled WGS sequence"/>
</dbReference>
<evidence type="ECO:0000313" key="1">
    <source>
        <dbReference type="EMBL" id="KXA13270.1"/>
    </source>
</evidence>
<dbReference type="AlphaFoldDB" id="A0A133NAH0"/>
<proteinExistence type="predicted"/>
<dbReference type="InterPro" id="IPR009319">
    <property type="entry name" value="Phage_A118_VSP1"/>
</dbReference>